<dbReference type="EMBL" id="JAAVJD010000103">
    <property type="protein sequence ID" value="NJQ06720.1"/>
    <property type="molecule type" value="Genomic_DNA"/>
</dbReference>
<dbReference type="AlphaFoldDB" id="A0A7X6HZP4"/>
<evidence type="ECO:0000313" key="3">
    <source>
        <dbReference type="Proteomes" id="UP000578686"/>
    </source>
</evidence>
<feature type="transmembrane region" description="Helical" evidence="1">
    <location>
        <begin position="57"/>
        <end position="74"/>
    </location>
</feature>
<accession>A0A7X6HZP4</accession>
<protein>
    <submittedName>
        <fullName evidence="2">Uncharacterized protein</fullName>
    </submittedName>
</protein>
<feature type="transmembrane region" description="Helical" evidence="1">
    <location>
        <begin position="20"/>
        <end position="37"/>
    </location>
</feature>
<keyword evidence="1" id="KW-0472">Membrane</keyword>
<gene>
    <name evidence="2" type="ORF">HCN56_14275</name>
</gene>
<feature type="transmembrane region" description="Helical" evidence="1">
    <location>
        <begin position="81"/>
        <end position="99"/>
    </location>
</feature>
<keyword evidence="3" id="KW-1185">Reference proteome</keyword>
<dbReference type="RefSeq" id="WP_167971093.1">
    <property type="nucleotide sequence ID" value="NZ_BHZG01000103.1"/>
</dbReference>
<comment type="caution">
    <text evidence="2">The sequence shown here is derived from an EMBL/GenBank/DDBJ whole genome shotgun (WGS) entry which is preliminary data.</text>
</comment>
<organism evidence="2 3">
    <name type="scientific">Streptomyces lonarensis</name>
    <dbReference type="NCBI Taxonomy" id="700599"/>
    <lineage>
        <taxon>Bacteria</taxon>
        <taxon>Bacillati</taxon>
        <taxon>Actinomycetota</taxon>
        <taxon>Actinomycetes</taxon>
        <taxon>Kitasatosporales</taxon>
        <taxon>Streptomycetaceae</taxon>
        <taxon>Streptomyces</taxon>
    </lineage>
</organism>
<reference evidence="2 3" key="1">
    <citation type="submission" date="2020-03" db="EMBL/GenBank/DDBJ databases">
        <title>Draft genome of Streptomyces sp. ventii, isolated from the Axial Seamount in the Pacific Ocean, and resequencing of the two type strains Streptomyces lonarensis strain NCL 716 and Streptomyces bohaiensis strain 11A07.</title>
        <authorList>
            <person name="Loughran R.M."/>
            <person name="Pfannmuller K.M."/>
            <person name="Wasson B.J."/>
            <person name="Deadmond M.C."/>
            <person name="Paddock B.E."/>
            <person name="Koyack M.J."/>
            <person name="Gallegos D.A."/>
            <person name="Mitchell E.A."/>
            <person name="Ushijima B."/>
            <person name="Saw J.H."/>
            <person name="Mcphail K.L."/>
            <person name="Videau P."/>
        </authorList>
    </citation>
    <scope>NUCLEOTIDE SEQUENCE [LARGE SCALE GENOMIC DNA]</scope>
    <source>
        <strain evidence="2 3">NCL716</strain>
    </source>
</reference>
<proteinExistence type="predicted"/>
<name>A0A7X6HZP4_9ACTN</name>
<keyword evidence="1" id="KW-0812">Transmembrane</keyword>
<dbReference type="Proteomes" id="UP000578686">
    <property type="component" value="Unassembled WGS sequence"/>
</dbReference>
<evidence type="ECO:0000256" key="1">
    <source>
        <dbReference type="SAM" id="Phobius"/>
    </source>
</evidence>
<keyword evidence="1" id="KW-1133">Transmembrane helix</keyword>
<evidence type="ECO:0000313" key="2">
    <source>
        <dbReference type="EMBL" id="NJQ06720.1"/>
    </source>
</evidence>
<sequence length="104" mass="10915">MNERTESRPGAPDLPAVHRWARAAALVGLLLVPVVRLQALAVSLDTYTSVPAPGPDVYGAALLSAALGMCALVMRSRTTEPLFRAFLVGCQLFVLLHAFTGAAG</sequence>